<dbReference type="InterPro" id="IPR029033">
    <property type="entry name" value="His_PPase_superfam"/>
</dbReference>
<feature type="binding site" evidence="2">
    <location>
        <position position="59"/>
    </location>
    <ligand>
        <name>substrate</name>
    </ligand>
</feature>
<dbReference type="Gene3D" id="3.40.50.1240">
    <property type="entry name" value="Phosphoglycerate mutase-like"/>
    <property type="match status" value="1"/>
</dbReference>
<name>A0A372LZW8_9ACTN</name>
<keyword evidence="4" id="KW-1185">Reference proteome</keyword>
<comment type="caution">
    <text evidence="3">The sequence shown here is derived from an EMBL/GenBank/DDBJ whole genome shotgun (WGS) entry which is preliminary data.</text>
</comment>
<reference evidence="3 4" key="1">
    <citation type="submission" date="2018-08" db="EMBL/GenBank/DDBJ databases">
        <title>Isolation, diversity and antifungal activity of Actinobacteria from wheat.</title>
        <authorList>
            <person name="Han C."/>
        </authorList>
    </citation>
    <scope>NUCLEOTIDE SEQUENCE [LARGE SCALE GENOMIC DNA]</scope>
    <source>
        <strain evidence="3 4">NEAU-YY421</strain>
    </source>
</reference>
<dbReference type="SMART" id="SM00855">
    <property type="entry name" value="PGAM"/>
    <property type="match status" value="1"/>
</dbReference>
<protein>
    <submittedName>
        <fullName evidence="3">Histidine phosphatase family protein</fullName>
    </submittedName>
</protein>
<dbReference type="Proteomes" id="UP000263094">
    <property type="component" value="Unassembled WGS sequence"/>
</dbReference>
<evidence type="ECO:0000313" key="4">
    <source>
        <dbReference type="Proteomes" id="UP000263094"/>
    </source>
</evidence>
<evidence type="ECO:0000313" key="3">
    <source>
        <dbReference type="EMBL" id="RFU83910.1"/>
    </source>
</evidence>
<organism evidence="3 4">
    <name type="scientific">Streptomyces triticagri</name>
    <dbReference type="NCBI Taxonomy" id="2293568"/>
    <lineage>
        <taxon>Bacteria</taxon>
        <taxon>Bacillati</taxon>
        <taxon>Actinomycetota</taxon>
        <taxon>Actinomycetes</taxon>
        <taxon>Kitasatosporales</taxon>
        <taxon>Streptomycetaceae</taxon>
        <taxon>Streptomyces</taxon>
    </lineage>
</organism>
<proteinExistence type="predicted"/>
<dbReference type="InterPro" id="IPR050275">
    <property type="entry name" value="PGM_Phosphatase"/>
</dbReference>
<dbReference type="InterPro" id="IPR013078">
    <property type="entry name" value="His_Pase_superF_clade-1"/>
</dbReference>
<dbReference type="SUPFAM" id="SSF53254">
    <property type="entry name" value="Phosphoglycerate mutase-like"/>
    <property type="match status" value="1"/>
</dbReference>
<evidence type="ECO:0000256" key="2">
    <source>
        <dbReference type="PIRSR" id="PIRSR613078-2"/>
    </source>
</evidence>
<evidence type="ECO:0000256" key="1">
    <source>
        <dbReference type="PIRSR" id="PIRSR613078-1"/>
    </source>
</evidence>
<feature type="active site" description="Tele-phosphohistidine intermediate" evidence="1">
    <location>
        <position position="10"/>
    </location>
</feature>
<dbReference type="EMBL" id="QUAK01000149">
    <property type="protein sequence ID" value="RFU83910.1"/>
    <property type="molecule type" value="Genomic_DNA"/>
</dbReference>
<sequence>MSLHVFLVRHAQSVWHDENRYAGATDIDLTPYGHGQADRLADWAGHAGLTAVRSSPMRRCRATAEQSAARAGLPLGLDPRLRELDFGVAEGLTRTEMRRRMPKDLDAFEDDPVGHHFPGGEDPLEAGRRYLDFLDELRTEHPDGRVLVVAHSTAIRLTLCRLLGLPLRDYRRLFPYLANCALNELVLRDGVPALLALNKELTPGAAE</sequence>
<accession>A0A372LZW8</accession>
<dbReference type="OrthoDB" id="4697614at2"/>
<dbReference type="PANTHER" id="PTHR48100">
    <property type="entry name" value="BROAD-SPECIFICITY PHOSPHATASE YOR283W-RELATED"/>
    <property type="match status" value="1"/>
</dbReference>
<dbReference type="CDD" id="cd07067">
    <property type="entry name" value="HP_PGM_like"/>
    <property type="match status" value="1"/>
</dbReference>
<dbReference type="RefSeq" id="WP_128558306.1">
    <property type="nucleotide sequence ID" value="NZ_QUAK01000149.1"/>
</dbReference>
<dbReference type="Pfam" id="PF00300">
    <property type="entry name" value="His_Phos_1"/>
    <property type="match status" value="1"/>
</dbReference>
<gene>
    <name evidence="3" type="ORF">DY218_24605</name>
</gene>
<dbReference type="AlphaFoldDB" id="A0A372LZW8"/>
<dbReference type="GO" id="GO:0016791">
    <property type="term" value="F:phosphatase activity"/>
    <property type="evidence" value="ECO:0007669"/>
    <property type="project" value="TreeGrafter"/>
</dbReference>
<feature type="active site" description="Proton donor/acceptor" evidence="1">
    <location>
        <position position="83"/>
    </location>
</feature>